<dbReference type="EMBL" id="CP115611">
    <property type="protein sequence ID" value="WBW72775.1"/>
    <property type="molecule type" value="Genomic_DNA"/>
</dbReference>
<evidence type="ECO:0000256" key="8">
    <source>
        <dbReference type="ARBA" id="ARBA00023242"/>
    </source>
</evidence>
<feature type="region of interest" description="Disordered" evidence="15">
    <location>
        <begin position="286"/>
        <end position="326"/>
    </location>
</feature>
<organism evidence="16 17">
    <name type="scientific">Schizosaccharomyces osmophilus</name>
    <dbReference type="NCBI Taxonomy" id="2545709"/>
    <lineage>
        <taxon>Eukaryota</taxon>
        <taxon>Fungi</taxon>
        <taxon>Dikarya</taxon>
        <taxon>Ascomycota</taxon>
        <taxon>Taphrinomycotina</taxon>
        <taxon>Schizosaccharomycetes</taxon>
        <taxon>Schizosaccharomycetales</taxon>
        <taxon>Schizosaccharomycetaceae</taxon>
        <taxon>Schizosaccharomyces</taxon>
    </lineage>
</organism>
<dbReference type="GO" id="GO:0032991">
    <property type="term" value="C:protein-containing complex"/>
    <property type="evidence" value="ECO:0007669"/>
    <property type="project" value="UniProtKB-ARBA"/>
</dbReference>
<keyword evidence="5" id="KW-0010">Activator</keyword>
<dbReference type="InterPro" id="IPR004001">
    <property type="entry name" value="Actin_CS"/>
</dbReference>
<evidence type="ECO:0000256" key="7">
    <source>
        <dbReference type="ARBA" id="ARBA00023204"/>
    </source>
</evidence>
<evidence type="ECO:0000256" key="10">
    <source>
        <dbReference type="ARBA" id="ARBA00038661"/>
    </source>
</evidence>
<evidence type="ECO:0000256" key="13">
    <source>
        <dbReference type="ARBA" id="ARBA00053941"/>
    </source>
</evidence>
<keyword evidence="2" id="KW-0227">DNA damage</keyword>
<dbReference type="GO" id="GO:0006325">
    <property type="term" value="P:chromatin organization"/>
    <property type="evidence" value="ECO:0007669"/>
    <property type="project" value="UniProtKB-KW"/>
</dbReference>
<dbReference type="InterPro" id="IPR043129">
    <property type="entry name" value="ATPase_NBD"/>
</dbReference>
<dbReference type="SUPFAM" id="SSF53067">
    <property type="entry name" value="Actin-like ATPase domain"/>
    <property type="match status" value="2"/>
</dbReference>
<evidence type="ECO:0000256" key="4">
    <source>
        <dbReference type="ARBA" id="ARBA00023015"/>
    </source>
</evidence>
<feature type="compositionally biased region" description="Acidic residues" evidence="15">
    <location>
        <begin position="293"/>
        <end position="302"/>
    </location>
</feature>
<sequence length="439" mass="49378">MSGNAFYGGDEVSAIVIDPGSKWTRIGFSGEDIPKCVLPSNYGEFENGRRLFGEEYIYQPHKGMEIKRSISNGWIQHWDATLDLWQYALKERLKTDPVEHPILVTEPFDNPSENRVKTLEMVFESLGSPATYLARQETCAAFASGKGTACLIDVGYDRASVSAIHDGFVLQKPYNVQQFAGAALDEIIAGTLGQKGYETTPKYLVRSKHPVGIGEPPKYERANVEATESFHRFQLERVYDEWKEECALTSDVPFDSNGTIIDSEFEFPDGARVVFGADRYQIPERLFKPSEDTTMDEQDDENENGKDEDKDEDEDDEEKKGTNNQVTKGTLGLSQLFQNCISECDVDIRNSLFNNIVVCGGTSLLQGFSFRLQNDLSKIYPGNRLKIHASGHIIERSYASWLGGSILSSLGTFHQLWISRQEYDEHGADRLALIEKRCK</sequence>
<proteinExistence type="inferred from homology"/>
<reference evidence="16 17" key="1">
    <citation type="journal article" date="2023" name="G3 (Bethesda)">
        <title>A high-quality reference genome for the fission yeast Schizosaccharomyces osmophilus.</title>
        <authorList>
            <person name="Jia G.S."/>
            <person name="Zhang W.C."/>
            <person name="Liang Y."/>
            <person name="Liu X.H."/>
            <person name="Rhind N."/>
            <person name="Pidoux A."/>
            <person name="Brysch-Herzberg M."/>
            <person name="Du L.L."/>
        </authorList>
    </citation>
    <scope>NUCLEOTIDE SEQUENCE [LARGE SCALE GENOMIC DNA]</scope>
    <source>
        <strain evidence="16 17">CBS 15793</strain>
    </source>
</reference>
<keyword evidence="3" id="KW-0156">Chromatin regulator</keyword>
<protein>
    <recommendedName>
        <fullName evidence="11">Actin-related protein 4</fullName>
    </recommendedName>
    <alternativeName>
        <fullName evidence="12 14">Actin-like protein ARP4</fullName>
    </alternativeName>
</protein>
<dbReference type="FunFam" id="3.30.420.40:FF:000203">
    <property type="entry name" value="Actin-related protein 4"/>
    <property type="match status" value="1"/>
</dbReference>
<dbReference type="KEGG" id="som:SOMG_01613"/>
<dbReference type="SMART" id="SM00268">
    <property type="entry name" value="ACTIN"/>
    <property type="match status" value="1"/>
</dbReference>
<evidence type="ECO:0000313" key="17">
    <source>
        <dbReference type="Proteomes" id="UP001212411"/>
    </source>
</evidence>
<dbReference type="FunFam" id="3.30.420.40:FF:000058">
    <property type="entry name" value="Putative actin-related protein 5"/>
    <property type="match status" value="1"/>
</dbReference>
<evidence type="ECO:0000313" key="16">
    <source>
        <dbReference type="EMBL" id="WBW72775.1"/>
    </source>
</evidence>
<keyword evidence="7" id="KW-0234">DNA repair</keyword>
<dbReference type="CDD" id="cd13395">
    <property type="entry name" value="ASKHA_NBD_Arp4_ACTL6-like"/>
    <property type="match status" value="1"/>
</dbReference>
<dbReference type="InterPro" id="IPR004000">
    <property type="entry name" value="Actin"/>
</dbReference>
<dbReference type="Gene3D" id="3.30.420.40">
    <property type="match status" value="3"/>
</dbReference>
<keyword evidence="4" id="KW-0805">Transcription regulation</keyword>
<evidence type="ECO:0000256" key="1">
    <source>
        <dbReference type="ARBA" id="ARBA00004123"/>
    </source>
</evidence>
<comment type="function">
    <text evidence="13">Chromatin interaction component of the NuA4 histone acetyltransferase complex which is involved in transcriptional activation of selected genes principally by acetylation of nucleosomal histone H4 and H2A. The NuA4 complex is also involved in DNA repair. Is required for NuA4 complex integrity. Component of the SWR1 complex which mediates the ATP-dependent exchange of histone H2A for the H2A variant HZT1 leading to transcriptional regulation of selected genes by chromatin remodeling. Component of the INO80 complex which remodels chromatin by shifting nucleosomes and is involved in DNA repair.</text>
</comment>
<name>A0AAE9WBC4_9SCHI</name>
<accession>A0AAE9WBC4</accession>
<evidence type="ECO:0000256" key="5">
    <source>
        <dbReference type="ARBA" id="ARBA00023159"/>
    </source>
</evidence>
<dbReference type="Gene3D" id="3.90.640.10">
    <property type="entry name" value="Actin, Chain A, domain 4"/>
    <property type="match status" value="1"/>
</dbReference>
<dbReference type="Pfam" id="PF00022">
    <property type="entry name" value="Actin"/>
    <property type="match status" value="1"/>
</dbReference>
<dbReference type="Proteomes" id="UP001212411">
    <property type="component" value="Chromosome 1"/>
</dbReference>
<evidence type="ECO:0000256" key="11">
    <source>
        <dbReference type="ARBA" id="ARBA00041020"/>
    </source>
</evidence>
<keyword evidence="17" id="KW-1185">Reference proteome</keyword>
<evidence type="ECO:0000256" key="3">
    <source>
        <dbReference type="ARBA" id="ARBA00022853"/>
    </source>
</evidence>
<comment type="similarity">
    <text evidence="9">Belongs to the actin family. ARP4 subfamily.</text>
</comment>
<evidence type="ECO:0000256" key="2">
    <source>
        <dbReference type="ARBA" id="ARBA00022763"/>
    </source>
</evidence>
<evidence type="ECO:0000256" key="15">
    <source>
        <dbReference type="SAM" id="MobiDB-lite"/>
    </source>
</evidence>
<gene>
    <name evidence="16" type="primary">alp5</name>
    <name evidence="16" type="ORF">SOMG_01613</name>
</gene>
<dbReference type="RefSeq" id="XP_056037018.1">
    <property type="nucleotide sequence ID" value="XM_056180406.1"/>
</dbReference>
<evidence type="ECO:0000256" key="14">
    <source>
        <dbReference type="ARBA" id="ARBA00077253"/>
    </source>
</evidence>
<dbReference type="GO" id="GO:0006281">
    <property type="term" value="P:DNA repair"/>
    <property type="evidence" value="ECO:0007669"/>
    <property type="project" value="UniProtKB-KW"/>
</dbReference>
<dbReference type="GO" id="GO:0005634">
    <property type="term" value="C:nucleus"/>
    <property type="evidence" value="ECO:0007669"/>
    <property type="project" value="UniProtKB-SubCell"/>
</dbReference>
<dbReference type="PANTHER" id="PTHR11937">
    <property type="entry name" value="ACTIN"/>
    <property type="match status" value="1"/>
</dbReference>
<evidence type="ECO:0000256" key="6">
    <source>
        <dbReference type="ARBA" id="ARBA00023163"/>
    </source>
</evidence>
<evidence type="ECO:0000256" key="12">
    <source>
        <dbReference type="ARBA" id="ARBA00042445"/>
    </source>
</evidence>
<keyword evidence="6" id="KW-0804">Transcription</keyword>
<keyword evidence="8" id="KW-0539">Nucleus</keyword>
<evidence type="ECO:0000256" key="9">
    <source>
        <dbReference type="ARBA" id="ARBA00038320"/>
    </source>
</evidence>
<dbReference type="GeneID" id="80875095"/>
<comment type="subcellular location">
    <subcellularLocation>
        <location evidence="1">Nucleus</location>
    </subcellularLocation>
</comment>
<dbReference type="PROSITE" id="PS00432">
    <property type="entry name" value="ACTINS_2"/>
    <property type="match status" value="1"/>
</dbReference>
<comment type="subunit">
    <text evidence="10">Component of the NuA4 histone acetyltransferase complex, of the INO80 chromatin remodeling complex, and of the SWR1 chromatin remodeling complex.</text>
</comment>
<dbReference type="AlphaFoldDB" id="A0AAE9WBC4"/>